<accession>A0A5E4N269</accession>
<sequence>MIWNKFTIVFRNEKYLKEGTKDEKLQLNTINENNIVDESKPNIVHVYKFPVNMKVVKKVKFGFWTLLGRPESQVYFKNEETYKQFISVLKDKWKKGSPLKILIHGWLDRYISVKRMFGIKDSYVRTNHFNVITVVWQKLATDNNYSTLVNIIFDVGVIVGNFLSNLYHLNFVEPKDIHIIAHGFGAQIAGYSGYAFQFNTYGNMIDRITALDPPHSKIVNEESRARYIFRQLSKEDAKFVDVIHTSSEIIGIPEPLGHVDFYPNYGRSPQPGCMNSQSTNLQAKCSHQKSCEYYEYSVTTTNTTNIAYVECAAEEYFNMGICADSKQNFLGHHVDRKYAQYYKKISEIQAWTNLDIWTGGLKTTKQYNKNITNSICNEGIHDVKNTSNNGQLRRRKNNPKNERSEWTIIIEGTTNSGQTITTSESETTKECSYIVNPEVVDKVKFKYWEHENRPGEVIELENEITLKYLWKNESSLKVVIHGWRGSDTISDNIFRIKDTYVRTGRYNVISVSWEDLASKINYMDSAKMVSEVGIIVGSFLSNLYSLKLITPGEIQVIGHSLGAQIAGWIGFVFECKTKFKIDRITALDPAAPGFKSKRYIPNYFRPLTIDDAEFVDVIHTAIGILGIIEPVGHVDFYPNYGESPQPNCKNDIFQFQQIICSHRQSYLYYEESINNSYDLENNSYVKCSSAKEFKEGKCANSDLKNYLGHYADRWVTGKFYRNFNSRPFEGGDMYDSDEEQ</sequence>
<dbReference type="PRINTS" id="PR00821">
    <property type="entry name" value="TAGLIPASE"/>
</dbReference>
<dbReference type="Pfam" id="PF00151">
    <property type="entry name" value="Lipase"/>
    <property type="match status" value="2"/>
</dbReference>
<dbReference type="InterPro" id="IPR013818">
    <property type="entry name" value="Lipase"/>
</dbReference>
<evidence type="ECO:0000256" key="4">
    <source>
        <dbReference type="RuleBase" id="RU004262"/>
    </source>
</evidence>
<dbReference type="GO" id="GO:0016042">
    <property type="term" value="P:lipid catabolic process"/>
    <property type="evidence" value="ECO:0007669"/>
    <property type="project" value="TreeGrafter"/>
</dbReference>
<evidence type="ECO:0000256" key="2">
    <source>
        <dbReference type="ARBA" id="ARBA00010701"/>
    </source>
</evidence>
<dbReference type="OrthoDB" id="199913at2759"/>
<organism evidence="6 7">
    <name type="scientific">Cinara cedri</name>
    <dbReference type="NCBI Taxonomy" id="506608"/>
    <lineage>
        <taxon>Eukaryota</taxon>
        <taxon>Metazoa</taxon>
        <taxon>Ecdysozoa</taxon>
        <taxon>Arthropoda</taxon>
        <taxon>Hexapoda</taxon>
        <taxon>Insecta</taxon>
        <taxon>Pterygota</taxon>
        <taxon>Neoptera</taxon>
        <taxon>Paraneoptera</taxon>
        <taxon>Hemiptera</taxon>
        <taxon>Sternorrhyncha</taxon>
        <taxon>Aphidomorpha</taxon>
        <taxon>Aphidoidea</taxon>
        <taxon>Aphididae</taxon>
        <taxon>Lachninae</taxon>
        <taxon>Cinara</taxon>
    </lineage>
</organism>
<dbReference type="Gene3D" id="3.40.50.1820">
    <property type="entry name" value="alpha/beta hydrolase"/>
    <property type="match status" value="2"/>
</dbReference>
<comment type="subcellular location">
    <subcellularLocation>
        <location evidence="1">Secreted</location>
    </subcellularLocation>
</comment>
<dbReference type="EMBL" id="CABPRJ010001428">
    <property type="protein sequence ID" value="VVC35764.1"/>
    <property type="molecule type" value="Genomic_DNA"/>
</dbReference>
<gene>
    <name evidence="6" type="ORF">CINCED_3A005132</name>
</gene>
<evidence type="ECO:0000256" key="1">
    <source>
        <dbReference type="ARBA" id="ARBA00004613"/>
    </source>
</evidence>
<evidence type="ECO:0000313" key="6">
    <source>
        <dbReference type="EMBL" id="VVC35764.1"/>
    </source>
</evidence>
<dbReference type="GO" id="GO:0016298">
    <property type="term" value="F:lipase activity"/>
    <property type="evidence" value="ECO:0007669"/>
    <property type="project" value="InterPro"/>
</dbReference>
<evidence type="ECO:0000259" key="5">
    <source>
        <dbReference type="Pfam" id="PF00151"/>
    </source>
</evidence>
<comment type="similarity">
    <text evidence="2 4">Belongs to the AB hydrolase superfamily. Lipase family.</text>
</comment>
<reference evidence="6 7" key="1">
    <citation type="submission" date="2019-08" db="EMBL/GenBank/DDBJ databases">
        <authorList>
            <person name="Alioto T."/>
            <person name="Alioto T."/>
            <person name="Gomez Garrido J."/>
        </authorList>
    </citation>
    <scope>NUCLEOTIDE SEQUENCE [LARGE SCALE GENOMIC DNA]</scope>
</reference>
<feature type="domain" description="Lipase" evidence="5">
    <location>
        <begin position="435"/>
        <end position="714"/>
    </location>
</feature>
<dbReference type="PANTHER" id="PTHR11610">
    <property type="entry name" value="LIPASE"/>
    <property type="match status" value="1"/>
</dbReference>
<dbReference type="Proteomes" id="UP000325440">
    <property type="component" value="Unassembled WGS sequence"/>
</dbReference>
<protein>
    <submittedName>
        <fullName evidence="6">Triacylglycerol lipase family,Lipase/vitellogenin,Alpha/Beta hydrolase fold</fullName>
    </submittedName>
</protein>
<dbReference type="AlphaFoldDB" id="A0A5E4N269"/>
<dbReference type="GO" id="GO:0005615">
    <property type="term" value="C:extracellular space"/>
    <property type="evidence" value="ECO:0007669"/>
    <property type="project" value="TreeGrafter"/>
</dbReference>
<keyword evidence="6" id="KW-0378">Hydrolase</keyword>
<keyword evidence="7" id="KW-1185">Reference proteome</keyword>
<evidence type="ECO:0000313" key="7">
    <source>
        <dbReference type="Proteomes" id="UP000325440"/>
    </source>
</evidence>
<feature type="domain" description="Lipase" evidence="5">
    <location>
        <begin position="90"/>
        <end position="338"/>
    </location>
</feature>
<proteinExistence type="inferred from homology"/>
<dbReference type="SUPFAM" id="SSF53474">
    <property type="entry name" value="alpha/beta-Hydrolases"/>
    <property type="match status" value="2"/>
</dbReference>
<dbReference type="InterPro" id="IPR029058">
    <property type="entry name" value="AB_hydrolase_fold"/>
</dbReference>
<dbReference type="InterPro" id="IPR000734">
    <property type="entry name" value="TAG_lipase"/>
</dbReference>
<evidence type="ECO:0000256" key="3">
    <source>
        <dbReference type="ARBA" id="ARBA00022525"/>
    </source>
</evidence>
<keyword evidence="3" id="KW-0964">Secreted</keyword>
<name>A0A5E4N269_9HEMI</name>